<evidence type="ECO:0000256" key="2">
    <source>
        <dbReference type="SAM" id="Phobius"/>
    </source>
</evidence>
<dbReference type="EMBL" id="JBHSIM010000004">
    <property type="protein sequence ID" value="MFC4831323.1"/>
    <property type="molecule type" value="Genomic_DNA"/>
</dbReference>
<proteinExistence type="predicted"/>
<comment type="caution">
    <text evidence="3">The sequence shown here is derived from an EMBL/GenBank/DDBJ whole genome shotgun (WGS) entry which is preliminary data.</text>
</comment>
<dbReference type="RefSeq" id="WP_274192312.1">
    <property type="nucleotide sequence ID" value="NZ_BAABHN010000004.1"/>
</dbReference>
<accession>A0ABV9RC39</accession>
<feature type="transmembrane region" description="Helical" evidence="2">
    <location>
        <begin position="60"/>
        <end position="78"/>
    </location>
</feature>
<gene>
    <name evidence="3" type="ORF">ACFPEL_02765</name>
</gene>
<organism evidence="3 4">
    <name type="scientific">Actinomycetospora chibensis</name>
    <dbReference type="NCBI Taxonomy" id="663606"/>
    <lineage>
        <taxon>Bacteria</taxon>
        <taxon>Bacillati</taxon>
        <taxon>Actinomycetota</taxon>
        <taxon>Actinomycetes</taxon>
        <taxon>Pseudonocardiales</taxon>
        <taxon>Pseudonocardiaceae</taxon>
        <taxon>Actinomycetospora</taxon>
    </lineage>
</organism>
<name>A0ABV9RC39_9PSEU</name>
<keyword evidence="2" id="KW-1133">Transmembrane helix</keyword>
<evidence type="ECO:0000313" key="3">
    <source>
        <dbReference type="EMBL" id="MFC4831323.1"/>
    </source>
</evidence>
<feature type="compositionally biased region" description="Basic residues" evidence="1">
    <location>
        <begin position="160"/>
        <end position="172"/>
    </location>
</feature>
<feature type="transmembrane region" description="Helical" evidence="2">
    <location>
        <begin position="35"/>
        <end position="53"/>
    </location>
</feature>
<feature type="region of interest" description="Disordered" evidence="1">
    <location>
        <begin position="144"/>
        <end position="218"/>
    </location>
</feature>
<evidence type="ECO:0008006" key="5">
    <source>
        <dbReference type="Google" id="ProtNLM"/>
    </source>
</evidence>
<protein>
    <recommendedName>
        <fullName evidence="5">MFS transporter</fullName>
    </recommendedName>
</protein>
<keyword evidence="4" id="KW-1185">Reference proteome</keyword>
<evidence type="ECO:0000313" key="4">
    <source>
        <dbReference type="Proteomes" id="UP001595909"/>
    </source>
</evidence>
<feature type="transmembrane region" description="Helical" evidence="2">
    <location>
        <begin position="98"/>
        <end position="116"/>
    </location>
</feature>
<evidence type="ECO:0000256" key="1">
    <source>
        <dbReference type="SAM" id="MobiDB-lite"/>
    </source>
</evidence>
<feature type="compositionally biased region" description="Low complexity" evidence="1">
    <location>
        <begin position="146"/>
        <end position="159"/>
    </location>
</feature>
<keyword evidence="2" id="KW-0812">Transmembrane</keyword>
<dbReference type="Proteomes" id="UP001595909">
    <property type="component" value="Unassembled WGS sequence"/>
</dbReference>
<keyword evidence="2" id="KW-0472">Membrane</keyword>
<reference evidence="4" key="1">
    <citation type="journal article" date="2019" name="Int. J. Syst. Evol. Microbiol.">
        <title>The Global Catalogue of Microorganisms (GCM) 10K type strain sequencing project: providing services to taxonomists for standard genome sequencing and annotation.</title>
        <authorList>
            <consortium name="The Broad Institute Genomics Platform"/>
            <consortium name="The Broad Institute Genome Sequencing Center for Infectious Disease"/>
            <person name="Wu L."/>
            <person name="Ma J."/>
        </authorList>
    </citation>
    <scope>NUCLEOTIDE SEQUENCE [LARGE SCALE GENOMIC DNA]</scope>
    <source>
        <strain evidence="4">CCUG 50347</strain>
    </source>
</reference>
<sequence>MTSDRATPARAVLLGLVAAVLGVAAHGEAGGPVVAGPPAVAVVGAVALGTALLGARPHPVARLAAVLAGGQLALHLALPGDAGGHDHHAVDAGAGPGMVAAHLAVAVLVAGGIVHADRALARAARRHLWRVAVWTRLLDGPPPAPAAATPAVARPAPAARVRRAAVGHHPRRGPPSPDRTGFRPVRAATPPRHGRTPSCPHRGPRPPAPTVEVRSPSW</sequence>